<dbReference type="InterPro" id="IPR051908">
    <property type="entry name" value="Ribosomal_N-acetyltransferase"/>
</dbReference>
<dbReference type="Proteomes" id="UP001595384">
    <property type="component" value="Unassembled WGS sequence"/>
</dbReference>
<accession>A0ABV7C8H0</accession>
<keyword evidence="3" id="KW-1185">Reference proteome</keyword>
<feature type="domain" description="N-acetyltransferase" evidence="1">
    <location>
        <begin position="24"/>
        <end position="180"/>
    </location>
</feature>
<protein>
    <submittedName>
        <fullName evidence="2">GNAT family N-acetyltransferase</fullName>
        <ecNumber evidence="2">2.3.-.-</ecNumber>
    </submittedName>
</protein>
<dbReference type="InterPro" id="IPR016181">
    <property type="entry name" value="Acyl_CoA_acyltransferase"/>
</dbReference>
<proteinExistence type="predicted"/>
<keyword evidence="2" id="KW-0012">Acyltransferase</keyword>
<comment type="caution">
    <text evidence="2">The sequence shown here is derived from an EMBL/GenBank/DDBJ whole genome shotgun (WGS) entry which is preliminary data.</text>
</comment>
<dbReference type="EMBL" id="JBHRSE010000039">
    <property type="protein sequence ID" value="MFC3023459.1"/>
    <property type="molecule type" value="Genomic_DNA"/>
</dbReference>
<reference evidence="3" key="1">
    <citation type="journal article" date="2019" name="Int. J. Syst. Evol. Microbiol.">
        <title>The Global Catalogue of Microorganisms (GCM) 10K type strain sequencing project: providing services to taxonomists for standard genome sequencing and annotation.</title>
        <authorList>
            <consortium name="The Broad Institute Genomics Platform"/>
            <consortium name="The Broad Institute Genome Sequencing Center for Infectious Disease"/>
            <person name="Wu L."/>
            <person name="Ma J."/>
        </authorList>
    </citation>
    <scope>NUCLEOTIDE SEQUENCE [LARGE SCALE GENOMIC DNA]</scope>
    <source>
        <strain evidence="3">KCTC 62784</strain>
    </source>
</reference>
<sequence>MAPDFHIITQHLILRLIGVEEGVPLARCIRHSPSLHRWIDWCHEAFSLIEAERFISATRLNWVKSEAYGFGVYCKRTQELVGMVAINEFYPTFNMASLGYWIADAHQRHGYGKEALNALIEFGFAKLKLTRLEIVCDPENQPSQSLAQACGAQFEVIARNRFIDHNHPKDGAVYAVLPRQQHA</sequence>
<dbReference type="InterPro" id="IPR000182">
    <property type="entry name" value="GNAT_dom"/>
</dbReference>
<dbReference type="PROSITE" id="PS51186">
    <property type="entry name" value="GNAT"/>
    <property type="match status" value="1"/>
</dbReference>
<dbReference type="GO" id="GO:0016746">
    <property type="term" value="F:acyltransferase activity"/>
    <property type="evidence" value="ECO:0007669"/>
    <property type="project" value="UniProtKB-KW"/>
</dbReference>
<dbReference type="RefSeq" id="WP_123016334.1">
    <property type="nucleotide sequence ID" value="NZ_AP024911.1"/>
</dbReference>
<evidence type="ECO:0000313" key="2">
    <source>
        <dbReference type="EMBL" id="MFC3023459.1"/>
    </source>
</evidence>
<evidence type="ECO:0000313" key="3">
    <source>
        <dbReference type="Proteomes" id="UP001595384"/>
    </source>
</evidence>
<dbReference type="Gene3D" id="3.40.630.30">
    <property type="match status" value="1"/>
</dbReference>
<gene>
    <name evidence="2" type="ORF">ACFODT_06455</name>
</gene>
<dbReference type="CDD" id="cd04301">
    <property type="entry name" value="NAT_SF"/>
    <property type="match status" value="1"/>
</dbReference>
<organism evidence="2 3">
    <name type="scientific">Vibrio zhugei</name>
    <dbReference type="NCBI Taxonomy" id="2479546"/>
    <lineage>
        <taxon>Bacteria</taxon>
        <taxon>Pseudomonadati</taxon>
        <taxon>Pseudomonadota</taxon>
        <taxon>Gammaproteobacteria</taxon>
        <taxon>Vibrionales</taxon>
        <taxon>Vibrionaceae</taxon>
        <taxon>Vibrio</taxon>
    </lineage>
</organism>
<dbReference type="PANTHER" id="PTHR43441:SF11">
    <property type="entry name" value="RIBOSOMAL-PROTEIN-SERINE ACETYLTRANSFERASE"/>
    <property type="match status" value="1"/>
</dbReference>
<dbReference type="PANTHER" id="PTHR43441">
    <property type="entry name" value="RIBOSOMAL-PROTEIN-SERINE ACETYLTRANSFERASE"/>
    <property type="match status" value="1"/>
</dbReference>
<name>A0ABV7C8H0_9VIBR</name>
<dbReference type="Pfam" id="PF13302">
    <property type="entry name" value="Acetyltransf_3"/>
    <property type="match status" value="1"/>
</dbReference>
<dbReference type="EC" id="2.3.-.-" evidence="2"/>
<dbReference type="SUPFAM" id="SSF55729">
    <property type="entry name" value="Acyl-CoA N-acyltransferases (Nat)"/>
    <property type="match status" value="1"/>
</dbReference>
<keyword evidence="2" id="KW-0808">Transferase</keyword>
<evidence type="ECO:0000259" key="1">
    <source>
        <dbReference type="PROSITE" id="PS51186"/>
    </source>
</evidence>